<dbReference type="RefSeq" id="WP_330931901.1">
    <property type="nucleotide sequence ID" value="NZ_CP119075.1"/>
</dbReference>
<dbReference type="KEGG" id="slom:PXH66_21015"/>
<dbReference type="EC" id="1.1.1.130" evidence="2"/>
<dbReference type="NCBIfam" id="NF009750">
    <property type="entry name" value="PRK13260.1"/>
    <property type="match status" value="1"/>
</dbReference>
<evidence type="ECO:0000313" key="3">
    <source>
        <dbReference type="Proteomes" id="UP001218638"/>
    </source>
</evidence>
<dbReference type="EMBL" id="CP119075">
    <property type="protein sequence ID" value="WED64834.1"/>
    <property type="molecule type" value="Genomic_DNA"/>
</dbReference>
<dbReference type="SUPFAM" id="SSF89733">
    <property type="entry name" value="L-sulfolactate dehydrogenase-like"/>
    <property type="match status" value="1"/>
</dbReference>
<dbReference type="InterPro" id="IPR036111">
    <property type="entry name" value="Mal/L-sulfo/L-lacto_DH-like_sf"/>
</dbReference>
<organism evidence="2 3">
    <name type="scientific">Synoicihabitans lomoniglobus</name>
    <dbReference type="NCBI Taxonomy" id="2909285"/>
    <lineage>
        <taxon>Bacteria</taxon>
        <taxon>Pseudomonadati</taxon>
        <taxon>Verrucomicrobiota</taxon>
        <taxon>Opitutia</taxon>
        <taxon>Opitutales</taxon>
        <taxon>Opitutaceae</taxon>
        <taxon>Synoicihabitans</taxon>
    </lineage>
</organism>
<keyword evidence="3" id="KW-1185">Reference proteome</keyword>
<dbReference type="Pfam" id="PF02615">
    <property type="entry name" value="Ldh_2"/>
    <property type="match status" value="1"/>
</dbReference>
<dbReference type="InterPro" id="IPR043143">
    <property type="entry name" value="Mal/L-sulf/L-lact_DH-like_NADP"/>
</dbReference>
<accession>A0AAF0CPH9</accession>
<dbReference type="InterPro" id="IPR003767">
    <property type="entry name" value="Malate/L-lactate_DH-like"/>
</dbReference>
<dbReference type="PANTHER" id="PTHR11091">
    <property type="entry name" value="OXIDOREDUCTASE-RELATED"/>
    <property type="match status" value="1"/>
</dbReference>
<evidence type="ECO:0000256" key="1">
    <source>
        <dbReference type="ARBA" id="ARBA00023002"/>
    </source>
</evidence>
<dbReference type="Gene3D" id="1.10.1530.10">
    <property type="match status" value="1"/>
</dbReference>
<dbReference type="Proteomes" id="UP001218638">
    <property type="component" value="Chromosome"/>
</dbReference>
<dbReference type="InterPro" id="IPR043144">
    <property type="entry name" value="Mal/L-sulf/L-lact_DH-like_ah"/>
</dbReference>
<dbReference type="Gene3D" id="3.30.1370.60">
    <property type="entry name" value="Hypothetical oxidoreductase yiak, domain 2"/>
    <property type="match status" value="1"/>
</dbReference>
<dbReference type="AlphaFoldDB" id="A0AAF0CPH9"/>
<proteinExistence type="predicted"/>
<keyword evidence="1 2" id="KW-0560">Oxidoreductase</keyword>
<gene>
    <name evidence="2" type="primary">yiaK</name>
    <name evidence="2" type="ORF">PXH66_21015</name>
</gene>
<protein>
    <submittedName>
        <fullName evidence="2">3-dehydro-L-gulonate 2-dehydrogenase</fullName>
        <ecNumber evidence="2">1.1.1.130</ecNumber>
    </submittedName>
</protein>
<reference evidence="2" key="1">
    <citation type="submission" date="2023-03" db="EMBL/GenBank/DDBJ databases">
        <title>Lomoglobus Profundus gen. nov., sp. nov., a novel member of the phylum Verrucomicrobia, isolated from deep-marine sediment of South China Sea.</title>
        <authorList>
            <person name="Ahmad T."/>
            <person name="Ishaq S.E."/>
            <person name="Wang F."/>
        </authorList>
    </citation>
    <scope>NUCLEOTIDE SEQUENCE</scope>
    <source>
        <strain evidence="2">LMO-M01</strain>
    </source>
</reference>
<name>A0AAF0CPH9_9BACT</name>
<evidence type="ECO:0000313" key="2">
    <source>
        <dbReference type="EMBL" id="WED64834.1"/>
    </source>
</evidence>
<dbReference type="PANTHER" id="PTHR11091:SF3">
    <property type="entry name" value="2,3-DIKETO-L-GULONATE REDUCTASE"/>
    <property type="match status" value="1"/>
</dbReference>
<dbReference type="GO" id="GO:0047559">
    <property type="term" value="F:3-dehydro-L-gulonate 2-dehydrogenase activity"/>
    <property type="evidence" value="ECO:0007669"/>
    <property type="project" value="UniProtKB-EC"/>
</dbReference>
<sequence>MPAPKFIDLVTGLFEREGVSASRARRVAELYAQASADGVHSHGANRVPHVLAWLRGGQISNHDRDPERVAAFGALERYDGHGSFGALNAEFCMDRAMALADDHGLGCVALRNTGHWGRPGNYGWRAVERGYLGICWSNTEPMMPAWGGTTKSIGNNPIVFAAPGENGAHLVLDIAMSQYSWGRLDSHRASGEPLPVPGGLDAEGQVTSDPDEILQRGTMFPMGFWKGSGLAIVLDAFAAILADGANSAKLTDGLGLSQVFIAMKPNALGGAGAAARTREVIEGLATANPEARYPGQAVLAARRESAQAGLFVRDDVWAQLTAE</sequence>